<keyword evidence="4" id="KW-1185">Reference proteome</keyword>
<dbReference type="InterPro" id="IPR006442">
    <property type="entry name" value="Antitoxin_Phd/YefM"/>
</dbReference>
<evidence type="ECO:0000256" key="1">
    <source>
        <dbReference type="ARBA" id="ARBA00009981"/>
    </source>
</evidence>
<reference evidence="3 4" key="1">
    <citation type="submission" date="2020-07" db="EMBL/GenBank/DDBJ databases">
        <title>Description of Limosilactobacillus balticus sp. nov., Limosilactobacillus agrestis sp. nov., Limosilactobacillus albertensis sp. nov., Limosilactobacillus rudii sp. nov., Limosilactobacillus fastidiosus sp. nov., five novel Limosilactobacillus species isolated from the vertebrate gastrointestinal tract, and proposal of 6 subspecies of Limosilactobacillus reuteri adapted to the gastrointestinal tract of specific vertebrate hosts.</title>
        <authorList>
            <person name="Li F."/>
            <person name="Cheng C."/>
            <person name="Zheng J."/>
            <person name="Quevedo R.M."/>
            <person name="Li J."/>
            <person name="Roos S."/>
            <person name="Gaenzle M.G."/>
            <person name="Walter J."/>
        </authorList>
    </citation>
    <scope>NUCLEOTIDE SEQUENCE [LARGE SCALE GENOMIC DNA]</scope>
    <source>
        <strain evidence="3 4">RRLNB_1_1</strain>
    </source>
</reference>
<dbReference type="RefSeq" id="WP_182597455.1">
    <property type="nucleotide sequence ID" value="NZ_JACIVC010000023.1"/>
</dbReference>
<dbReference type="PANTHER" id="PTHR33713">
    <property type="entry name" value="ANTITOXIN YAFN-RELATED"/>
    <property type="match status" value="1"/>
</dbReference>
<proteinExistence type="inferred from homology"/>
<dbReference type="Gene3D" id="3.40.1620.10">
    <property type="entry name" value="YefM-like domain"/>
    <property type="match status" value="1"/>
</dbReference>
<protein>
    <recommendedName>
        <fullName evidence="2">Antitoxin</fullName>
    </recommendedName>
</protein>
<dbReference type="InterPro" id="IPR051405">
    <property type="entry name" value="phD/YefM_antitoxin"/>
</dbReference>
<evidence type="ECO:0000256" key="2">
    <source>
        <dbReference type="RuleBase" id="RU362080"/>
    </source>
</evidence>
<name>A0A7W3TQ45_9LACO</name>
<comment type="caution">
    <text evidence="3">The sequence shown here is derived from an EMBL/GenBank/DDBJ whole genome shotgun (WGS) entry which is preliminary data.</text>
</comment>
<dbReference type="Pfam" id="PF02604">
    <property type="entry name" value="PhdYeFM_antitox"/>
    <property type="match status" value="1"/>
</dbReference>
<comment type="function">
    <text evidence="2">Antitoxin component of a type II toxin-antitoxin (TA) system.</text>
</comment>
<sequence>MEAVAYSNFRKSLKDYFKQVNDNSEPLIVTNKNPEDNVVVMSKEDYDAIMETLTVNSNDYLMQKLARGDEQFKAGGFKQHELIDDND</sequence>
<evidence type="ECO:0000313" key="3">
    <source>
        <dbReference type="EMBL" id="MBB1068703.1"/>
    </source>
</evidence>
<comment type="similarity">
    <text evidence="1 2">Belongs to the phD/YefM antitoxin family.</text>
</comment>
<accession>A0A7W3TQ45</accession>
<evidence type="ECO:0000313" key="4">
    <source>
        <dbReference type="Proteomes" id="UP000518316"/>
    </source>
</evidence>
<dbReference type="Proteomes" id="UP000518316">
    <property type="component" value="Unassembled WGS sequence"/>
</dbReference>
<dbReference type="EMBL" id="JACIVC010000023">
    <property type="protein sequence ID" value="MBB1068703.1"/>
    <property type="molecule type" value="Genomic_DNA"/>
</dbReference>
<dbReference type="SUPFAM" id="SSF143120">
    <property type="entry name" value="YefM-like"/>
    <property type="match status" value="1"/>
</dbReference>
<dbReference type="AlphaFoldDB" id="A0A7W3TQ45"/>
<dbReference type="InterPro" id="IPR036165">
    <property type="entry name" value="YefM-like_sf"/>
</dbReference>
<dbReference type="NCBIfam" id="TIGR01552">
    <property type="entry name" value="phd_fam"/>
    <property type="match status" value="1"/>
</dbReference>
<dbReference type="PANTHER" id="PTHR33713:SF6">
    <property type="entry name" value="ANTITOXIN YEFM"/>
    <property type="match status" value="1"/>
</dbReference>
<gene>
    <name evidence="3" type="ORF">H5S40_00635</name>
</gene>
<organism evidence="3 4">
    <name type="scientific">Limosilactobacillus albertensis</name>
    <dbReference type="NCBI Taxonomy" id="2759752"/>
    <lineage>
        <taxon>Bacteria</taxon>
        <taxon>Bacillati</taxon>
        <taxon>Bacillota</taxon>
        <taxon>Bacilli</taxon>
        <taxon>Lactobacillales</taxon>
        <taxon>Lactobacillaceae</taxon>
        <taxon>Limosilactobacillus</taxon>
    </lineage>
</organism>